<keyword evidence="3" id="KW-1185">Reference proteome</keyword>
<sequence>MKLSTSVLAIWLSPWLAVAVHGCSDDNCAPATPTGSGYTLNIPASYENCAFDPVTGGDFQLLLPNVFSIINNDGKAVQATNLSAPVDPFTFSHPAGAPAGLFDIVLKSGGKTLYLAVYKSGAAGFVDASSNGQTYIGTGDQYVTTIWSVDCDGLVVSGILGGESFQFFVKHDGDIVATSSTAPSKSRRGIPVPKGFYIQAEAVETPPGTQCPSPVQHATTKNPPVPVSSNGCGVKGFWGHFVPELDFGEACRFHDVCWPDCSQDFTTCNTEFLNRMNAKCNDKYKPGIGRKICLKLAKFYHSTVSGKKGAETFTKMTQKFCDCTCDDPNLTTCQDQCVDTRTDPKNCGSCNFNCPSGSCVNGTCSFNSCAGQKCGSFGSCGPGGACVCASVTGGTGFCVNGNTPCSLLSSCDDSGNCPLGEVCAVDTCCGRNVCIRTDSCGGFNLPGSRLFAPPVTTQRGDATIGYLAEDD</sequence>
<feature type="signal peptide" evidence="1">
    <location>
        <begin position="1"/>
        <end position="19"/>
    </location>
</feature>
<dbReference type="GO" id="GO:0050482">
    <property type="term" value="P:arachidonate secretion"/>
    <property type="evidence" value="ECO:0007669"/>
    <property type="project" value="InterPro"/>
</dbReference>
<name>A0AAV9T4Y8_9PEZI</name>
<feature type="chain" id="PRO_5043620153" evidence="1">
    <location>
        <begin position="20"/>
        <end position="471"/>
    </location>
</feature>
<gene>
    <name evidence="2" type="ORF">QIS74_10022</name>
</gene>
<dbReference type="GO" id="GO:0004623">
    <property type="term" value="F:phospholipase A2 activity"/>
    <property type="evidence" value="ECO:0007669"/>
    <property type="project" value="InterPro"/>
</dbReference>
<organism evidence="2 3">
    <name type="scientific">Colletotrichum tabaci</name>
    <dbReference type="NCBI Taxonomy" id="1209068"/>
    <lineage>
        <taxon>Eukaryota</taxon>
        <taxon>Fungi</taxon>
        <taxon>Dikarya</taxon>
        <taxon>Ascomycota</taxon>
        <taxon>Pezizomycotina</taxon>
        <taxon>Sordariomycetes</taxon>
        <taxon>Hypocreomycetidae</taxon>
        <taxon>Glomerellales</taxon>
        <taxon>Glomerellaceae</taxon>
        <taxon>Colletotrichum</taxon>
        <taxon>Colletotrichum destructivum species complex</taxon>
    </lineage>
</organism>
<proteinExistence type="predicted"/>
<dbReference type="EMBL" id="JASAOK010000045">
    <property type="protein sequence ID" value="KAK6212068.1"/>
    <property type="molecule type" value="Genomic_DNA"/>
</dbReference>
<evidence type="ECO:0000256" key="1">
    <source>
        <dbReference type="SAM" id="SignalP"/>
    </source>
</evidence>
<dbReference type="AlphaFoldDB" id="A0AAV9T4Y8"/>
<dbReference type="GO" id="GO:0006644">
    <property type="term" value="P:phospholipid metabolic process"/>
    <property type="evidence" value="ECO:0007669"/>
    <property type="project" value="InterPro"/>
</dbReference>
<protein>
    <submittedName>
        <fullName evidence="2">Phospholipase A2</fullName>
    </submittedName>
</protein>
<comment type="caution">
    <text evidence="2">The sequence shown here is derived from an EMBL/GenBank/DDBJ whole genome shotgun (WGS) entry which is preliminary data.</text>
</comment>
<accession>A0AAV9T4Y8</accession>
<dbReference type="SUPFAM" id="SSF48619">
    <property type="entry name" value="Phospholipase A2, PLA2"/>
    <property type="match status" value="1"/>
</dbReference>
<dbReference type="Proteomes" id="UP001327957">
    <property type="component" value="Unassembled WGS sequence"/>
</dbReference>
<evidence type="ECO:0000313" key="2">
    <source>
        <dbReference type="EMBL" id="KAK6212068.1"/>
    </source>
</evidence>
<reference evidence="2 3" key="1">
    <citation type="submission" date="2023-04" db="EMBL/GenBank/DDBJ databases">
        <title>Colletotrichum tabacum stain YC1 causing leaf anthracnose on Nicotiana tabacum(L.) cv.</title>
        <authorList>
            <person name="Ji Z."/>
            <person name="Wang M."/>
            <person name="Zhang J."/>
            <person name="Wang N."/>
            <person name="Zhou Z."/>
        </authorList>
    </citation>
    <scope>NUCLEOTIDE SEQUENCE [LARGE SCALE GENOMIC DNA]</scope>
    <source>
        <strain evidence="2 3">YC1</strain>
    </source>
</reference>
<dbReference type="InterPro" id="IPR036444">
    <property type="entry name" value="PLipase_A2_dom_sf"/>
</dbReference>
<evidence type="ECO:0000313" key="3">
    <source>
        <dbReference type="Proteomes" id="UP001327957"/>
    </source>
</evidence>
<keyword evidence="1" id="KW-0732">Signal</keyword>